<sequence length="369" mass="42221">MAESLRNGQTFDDNEAHETSPGKDEEKKKTGRAKNLNSGPVLKKCKSCQKGSPPGCKMCKHCSTPFDERSKTVRDMMPKYKTNITTQTKQTRADIYTLRRDHHQEVVCLTIKENNGRYKVDALTTKGWASSFWSHHEEKGAPAYLLKRCLEKAITTDPPLKDNEVEFLVQLDAGVEDSQNEVEKENTDPVQSKTNSQTIAMAKVNEVNLQQHQQSKTGCRNNINKNAAQEISNTSKSYEIFIGDKDEIFIKDIGALQPLDVVATYSDDGFWLFLFEKIATIDDPIDERPSKRQKQNKDQEANYIHGYWFEEVETNTYRRLGKRVNVRDTTLVRFGVDLGNIFVLTKHNLNNKYYAITDKLKESILREIS</sequence>
<dbReference type="AlphaFoldDB" id="A0A7M5U2N0"/>
<evidence type="ECO:0000256" key="1">
    <source>
        <dbReference type="SAM" id="MobiDB-lite"/>
    </source>
</evidence>
<reference evidence="2" key="1">
    <citation type="submission" date="2021-01" db="UniProtKB">
        <authorList>
            <consortium name="EnsemblMetazoa"/>
        </authorList>
    </citation>
    <scope>IDENTIFICATION</scope>
</reference>
<feature type="compositionally biased region" description="Polar residues" evidence="1">
    <location>
        <begin position="1"/>
        <end position="11"/>
    </location>
</feature>
<accession>A0A7M5U2N0</accession>
<proteinExistence type="predicted"/>
<evidence type="ECO:0000313" key="2">
    <source>
        <dbReference type="EnsemblMetazoa" id="CLYHEMP005418.1"/>
    </source>
</evidence>
<name>A0A7M5U2N0_9CNID</name>
<evidence type="ECO:0000313" key="3">
    <source>
        <dbReference type="Proteomes" id="UP000594262"/>
    </source>
</evidence>
<feature type="region of interest" description="Disordered" evidence="1">
    <location>
        <begin position="1"/>
        <end position="38"/>
    </location>
</feature>
<keyword evidence="3" id="KW-1185">Reference proteome</keyword>
<feature type="compositionally biased region" description="Basic and acidic residues" evidence="1">
    <location>
        <begin position="14"/>
        <end position="28"/>
    </location>
</feature>
<dbReference type="Proteomes" id="UP000594262">
    <property type="component" value="Unplaced"/>
</dbReference>
<protein>
    <submittedName>
        <fullName evidence="2">Uncharacterized protein</fullName>
    </submittedName>
</protein>
<dbReference type="EnsemblMetazoa" id="CLYHEMT005418.1">
    <property type="protein sequence ID" value="CLYHEMP005418.1"/>
    <property type="gene ID" value="CLYHEMG005418"/>
</dbReference>
<organism evidence="2 3">
    <name type="scientific">Clytia hemisphaerica</name>
    <dbReference type="NCBI Taxonomy" id="252671"/>
    <lineage>
        <taxon>Eukaryota</taxon>
        <taxon>Metazoa</taxon>
        <taxon>Cnidaria</taxon>
        <taxon>Hydrozoa</taxon>
        <taxon>Hydroidolina</taxon>
        <taxon>Leptothecata</taxon>
        <taxon>Obeliida</taxon>
        <taxon>Clytiidae</taxon>
        <taxon>Clytia</taxon>
    </lineage>
</organism>